<dbReference type="SUPFAM" id="SSF55424">
    <property type="entry name" value="FAD/NAD-linked reductases, dimerisation (C-terminal) domain"/>
    <property type="match status" value="1"/>
</dbReference>
<keyword evidence="4" id="KW-0521">NADP</keyword>
<keyword evidence="2 10" id="KW-0285">Flavoprotein</keyword>
<evidence type="ECO:0000256" key="2">
    <source>
        <dbReference type="ARBA" id="ARBA00022630"/>
    </source>
</evidence>
<feature type="binding site" evidence="8">
    <location>
        <position position="312"/>
    </location>
    <ligand>
        <name>FAD</name>
        <dbReference type="ChEBI" id="CHEBI:57692"/>
    </ligand>
</feature>
<name>A0AAJ1MIW3_9SPIO</name>
<dbReference type="Gene3D" id="3.30.390.30">
    <property type="match status" value="1"/>
</dbReference>
<keyword evidence="6" id="KW-1015">Disulfide bond</keyword>
<evidence type="ECO:0000256" key="7">
    <source>
        <dbReference type="ARBA" id="ARBA00023284"/>
    </source>
</evidence>
<dbReference type="GO" id="GO:0003955">
    <property type="term" value="F:NAD(P)H dehydrogenase (quinone) activity"/>
    <property type="evidence" value="ECO:0007669"/>
    <property type="project" value="TreeGrafter"/>
</dbReference>
<dbReference type="PRINTS" id="PR00368">
    <property type="entry name" value="FADPNR"/>
</dbReference>
<evidence type="ECO:0000256" key="9">
    <source>
        <dbReference type="PIRSR" id="PIRSR000350-4"/>
    </source>
</evidence>
<keyword evidence="8" id="KW-0520">NAD</keyword>
<dbReference type="EMBL" id="JAQQAL010000011">
    <property type="protein sequence ID" value="MDC7225992.1"/>
    <property type="molecule type" value="Genomic_DNA"/>
</dbReference>
<sequence>MKYSHDLIVIGGGAAGLTLTAGAAQTGVKVVLIEKEHMGGDCLYYGCVPSKALLRSGKLIENLHEINRFGLPQSGIDISADAALLMSNIQQVISNIAYHDSIERFTSLGAEVIFGRSRFINNHELEIESVSGIQRISAPKISISTGSSPLIIPVPGLEETGYLTNKTVFSISKIPAELLVIGGGPIGVEMSYAFSNLGSAVTLLTNTDQLLPHEDPDMARYAENALACSGVKLIFGAEIGQVLNAKGRKQIKYTQNGSAHIQSGEEILVATGRTGNISELQLDNAGIEHNQRFIKTNSTLQTSRKNIMAIGDVNGNFLFTHVAGAEGGIAFRRQVLGLPANMNYARVPWTTYTAPEIASIGLNEKRADKAGIAYRKIEAEFSENDRAQAERETDGKIKILTDKKERVIGVQIAGPHAGELLSPGIFAVNEGWKLSKLYSPMLPYPTLTEIYKKAIGEYMSPKLFNPGVRKFLKIFKGYRGTGPV</sequence>
<evidence type="ECO:0000256" key="10">
    <source>
        <dbReference type="RuleBase" id="RU003691"/>
    </source>
</evidence>
<dbReference type="InterPro" id="IPR023753">
    <property type="entry name" value="FAD/NAD-binding_dom"/>
</dbReference>
<protein>
    <submittedName>
        <fullName evidence="13">NAD(P)/FAD-dependent oxidoreductase</fullName>
    </submittedName>
</protein>
<dbReference type="Proteomes" id="UP001221217">
    <property type="component" value="Unassembled WGS sequence"/>
</dbReference>
<keyword evidence="5 10" id="KW-0560">Oxidoreductase</keyword>
<dbReference type="PRINTS" id="PR00411">
    <property type="entry name" value="PNDRDTASEI"/>
</dbReference>
<dbReference type="Pfam" id="PF07992">
    <property type="entry name" value="Pyr_redox_2"/>
    <property type="match status" value="1"/>
</dbReference>
<dbReference type="InterPro" id="IPR001100">
    <property type="entry name" value="Pyr_nuc-diS_OxRdtase"/>
</dbReference>
<dbReference type="InterPro" id="IPR004099">
    <property type="entry name" value="Pyr_nucl-diS_OxRdtase_dimer"/>
</dbReference>
<feature type="binding site" evidence="8">
    <location>
        <position position="272"/>
    </location>
    <ligand>
        <name>NAD(+)</name>
        <dbReference type="ChEBI" id="CHEBI:57540"/>
    </ligand>
</feature>
<feature type="binding site" evidence="8">
    <location>
        <position position="51"/>
    </location>
    <ligand>
        <name>FAD</name>
        <dbReference type="ChEBI" id="CHEBI:57692"/>
    </ligand>
</feature>
<evidence type="ECO:0000256" key="3">
    <source>
        <dbReference type="ARBA" id="ARBA00022827"/>
    </source>
</evidence>
<dbReference type="GO" id="GO:0050660">
    <property type="term" value="F:flavin adenine dinucleotide binding"/>
    <property type="evidence" value="ECO:0007669"/>
    <property type="project" value="TreeGrafter"/>
</dbReference>
<evidence type="ECO:0000259" key="11">
    <source>
        <dbReference type="Pfam" id="PF02852"/>
    </source>
</evidence>
<evidence type="ECO:0000256" key="6">
    <source>
        <dbReference type="ARBA" id="ARBA00023157"/>
    </source>
</evidence>
<dbReference type="FunFam" id="3.30.390.30:FF:000001">
    <property type="entry name" value="Dihydrolipoyl dehydrogenase"/>
    <property type="match status" value="1"/>
</dbReference>
<evidence type="ECO:0000256" key="8">
    <source>
        <dbReference type="PIRSR" id="PIRSR000350-3"/>
    </source>
</evidence>
<keyword evidence="8" id="KW-0547">Nucleotide-binding</keyword>
<reference evidence="13 14" key="1">
    <citation type="submission" date="2022-12" db="EMBL/GenBank/DDBJ databases">
        <title>Metagenome assembled genome from gulf of manar.</title>
        <authorList>
            <person name="Kohli P."/>
            <person name="Pk S."/>
            <person name="Venkata Ramana C."/>
            <person name="Sasikala C."/>
        </authorList>
    </citation>
    <scope>NUCLEOTIDE SEQUENCE [LARGE SCALE GENOMIC DNA]</scope>
    <source>
        <strain evidence="13">JB008</strain>
    </source>
</reference>
<dbReference type="SUPFAM" id="SSF51905">
    <property type="entry name" value="FAD/NAD(P)-binding domain"/>
    <property type="match status" value="1"/>
</dbReference>
<dbReference type="PIRSF" id="PIRSF000350">
    <property type="entry name" value="Mercury_reductase_MerA"/>
    <property type="match status" value="1"/>
</dbReference>
<feature type="domain" description="FAD/NAD(P)-binding" evidence="12">
    <location>
        <begin position="6"/>
        <end position="327"/>
    </location>
</feature>
<dbReference type="Gene3D" id="3.50.50.60">
    <property type="entry name" value="FAD/NAD(P)-binding domain"/>
    <property type="match status" value="2"/>
</dbReference>
<evidence type="ECO:0000259" key="12">
    <source>
        <dbReference type="Pfam" id="PF07992"/>
    </source>
</evidence>
<evidence type="ECO:0000256" key="4">
    <source>
        <dbReference type="ARBA" id="ARBA00022857"/>
    </source>
</evidence>
<proteinExistence type="inferred from homology"/>
<dbReference type="PROSITE" id="PS00076">
    <property type="entry name" value="PYRIDINE_REDOX_1"/>
    <property type="match status" value="1"/>
</dbReference>
<comment type="similarity">
    <text evidence="1 10">Belongs to the class-I pyridine nucleotide-disulfide oxidoreductase family.</text>
</comment>
<dbReference type="AlphaFoldDB" id="A0AAJ1MIW3"/>
<dbReference type="InterPro" id="IPR016156">
    <property type="entry name" value="FAD/NAD-linked_Rdtase_dimer_sf"/>
</dbReference>
<dbReference type="PANTHER" id="PTHR43014:SF2">
    <property type="entry name" value="MERCURIC REDUCTASE"/>
    <property type="match status" value="1"/>
</dbReference>
<dbReference type="InterPro" id="IPR036188">
    <property type="entry name" value="FAD/NAD-bd_sf"/>
</dbReference>
<evidence type="ECO:0000313" key="13">
    <source>
        <dbReference type="EMBL" id="MDC7225992.1"/>
    </source>
</evidence>
<evidence type="ECO:0000313" key="14">
    <source>
        <dbReference type="Proteomes" id="UP001221217"/>
    </source>
</evidence>
<keyword evidence="3 8" id="KW-0274">FAD</keyword>
<evidence type="ECO:0000256" key="1">
    <source>
        <dbReference type="ARBA" id="ARBA00007532"/>
    </source>
</evidence>
<dbReference type="PANTHER" id="PTHR43014">
    <property type="entry name" value="MERCURIC REDUCTASE"/>
    <property type="match status" value="1"/>
</dbReference>
<dbReference type="GO" id="GO:0016668">
    <property type="term" value="F:oxidoreductase activity, acting on a sulfur group of donors, NAD(P) as acceptor"/>
    <property type="evidence" value="ECO:0007669"/>
    <property type="project" value="InterPro"/>
</dbReference>
<feature type="domain" description="Pyridine nucleotide-disulphide oxidoreductase dimerisation" evidence="11">
    <location>
        <begin position="347"/>
        <end position="454"/>
    </location>
</feature>
<gene>
    <name evidence="13" type="ORF">PQJ61_04425</name>
</gene>
<evidence type="ECO:0000256" key="5">
    <source>
        <dbReference type="ARBA" id="ARBA00023002"/>
    </source>
</evidence>
<feature type="disulfide bond" description="Redox-active" evidence="9">
    <location>
        <begin position="42"/>
        <end position="47"/>
    </location>
</feature>
<feature type="binding site" evidence="8">
    <location>
        <begin position="182"/>
        <end position="189"/>
    </location>
    <ligand>
        <name>NAD(+)</name>
        <dbReference type="ChEBI" id="CHEBI:57540"/>
    </ligand>
</feature>
<dbReference type="InterPro" id="IPR012999">
    <property type="entry name" value="Pyr_OxRdtase_I_AS"/>
</dbReference>
<keyword evidence="7 10" id="KW-0676">Redox-active center</keyword>
<dbReference type="Pfam" id="PF02852">
    <property type="entry name" value="Pyr_redox_dim"/>
    <property type="match status" value="1"/>
</dbReference>
<organism evidence="13 14">
    <name type="scientific">Candidatus Thalassospirochaeta sargassi</name>
    <dbReference type="NCBI Taxonomy" id="3119039"/>
    <lineage>
        <taxon>Bacteria</taxon>
        <taxon>Pseudomonadati</taxon>
        <taxon>Spirochaetota</taxon>
        <taxon>Spirochaetia</taxon>
        <taxon>Spirochaetales</taxon>
        <taxon>Spirochaetaceae</taxon>
        <taxon>Candidatus Thalassospirochaeta</taxon>
    </lineage>
</organism>
<accession>A0AAJ1MIW3</accession>
<comment type="caution">
    <text evidence="13">The sequence shown here is derived from an EMBL/GenBank/DDBJ whole genome shotgun (WGS) entry which is preliminary data.</text>
</comment>
<feature type="binding site" evidence="8">
    <location>
        <begin position="145"/>
        <end position="147"/>
    </location>
    <ligand>
        <name>FAD</name>
        <dbReference type="ChEBI" id="CHEBI:57692"/>
    </ligand>
</feature>
<comment type="cofactor">
    <cofactor evidence="8">
        <name>FAD</name>
        <dbReference type="ChEBI" id="CHEBI:57692"/>
    </cofactor>
    <text evidence="8">Binds 1 FAD per subunit.</text>
</comment>